<feature type="transmembrane region" description="Helical" evidence="19">
    <location>
        <begin position="229"/>
        <end position="252"/>
    </location>
</feature>
<evidence type="ECO:0000256" key="2">
    <source>
        <dbReference type="ARBA" id="ARBA00022448"/>
    </source>
</evidence>
<feature type="binding site" evidence="16">
    <location>
        <position position="285"/>
    </location>
    <ligand>
        <name>L-glutamate</name>
        <dbReference type="ChEBI" id="CHEBI:29985"/>
    </ligand>
</feature>
<keyword evidence="11" id="KW-0325">Glycoprotein</keyword>
<dbReference type="InterPro" id="IPR019594">
    <property type="entry name" value="Glu/Gly-bd"/>
</dbReference>
<evidence type="ECO:0000256" key="16">
    <source>
        <dbReference type="PIRSR" id="PIRSR601508-1"/>
    </source>
</evidence>
<feature type="transmembrane region" description="Helical" evidence="19">
    <location>
        <begin position="417"/>
        <end position="439"/>
    </location>
</feature>
<evidence type="ECO:0000256" key="13">
    <source>
        <dbReference type="ARBA" id="ARBA00023286"/>
    </source>
</evidence>
<feature type="binding site" evidence="16">
    <location>
        <position position="284"/>
    </location>
    <ligand>
        <name>L-glutamate</name>
        <dbReference type="ChEBI" id="CHEBI:29985"/>
    </ligand>
</feature>
<dbReference type="CDD" id="cd13685">
    <property type="entry name" value="PBP2_iGluR_non_NMDA_like"/>
    <property type="match status" value="1"/>
</dbReference>
<name>A0AAV7B907_ENGPU</name>
<feature type="signal peptide" evidence="19">
    <location>
        <begin position="1"/>
        <end position="21"/>
    </location>
</feature>
<dbReference type="FunFam" id="1.10.287.70:FF:000143">
    <property type="entry name" value="Probable glutamate receptor"/>
    <property type="match status" value="1"/>
</dbReference>
<feature type="domain" description="Ionotropic glutamate receptor C-terminal" evidence="20">
    <location>
        <begin position="40"/>
        <end position="396"/>
    </location>
</feature>
<comment type="subcellular location">
    <subcellularLocation>
        <location evidence="15 19">Postsynaptic cell membrane</location>
        <topology evidence="15 19">Multi-pass membrane protein</topology>
    </subcellularLocation>
</comment>
<keyword evidence="12 19" id="KW-0628">Postsynaptic cell membrane</keyword>
<dbReference type="SUPFAM" id="SSF53850">
    <property type="entry name" value="Periplasmic binding protein-like II"/>
    <property type="match status" value="1"/>
</dbReference>
<keyword evidence="4 19" id="KW-0812">Transmembrane</keyword>
<dbReference type="FunFam" id="3.40.190.10:FF:000364">
    <property type="entry name" value="Si:dkey-183j2.10"/>
    <property type="match status" value="1"/>
</dbReference>
<dbReference type="InterPro" id="IPR001320">
    <property type="entry name" value="Iontro_rcpt_C"/>
</dbReference>
<feature type="site" description="Interaction with the cone snail toxin Con-ikot-ikot" evidence="17">
    <location>
        <position position="290"/>
    </location>
</feature>
<dbReference type="SMART" id="SM00918">
    <property type="entry name" value="Lig_chan-Glu_bd"/>
    <property type="match status" value="1"/>
</dbReference>
<evidence type="ECO:0000256" key="9">
    <source>
        <dbReference type="ARBA" id="ARBA00023136"/>
    </source>
</evidence>
<protein>
    <recommendedName>
        <fullName evidence="19">Glutamate receptor</fullName>
    </recommendedName>
</protein>
<feature type="site" description="Crucial to convey clamshell closure to channel opening" evidence="17">
    <location>
        <position position="263"/>
    </location>
</feature>
<feature type="chain" id="PRO_5044522927" description="Glutamate receptor" evidence="19">
    <location>
        <begin position="22"/>
        <end position="478"/>
    </location>
</feature>
<keyword evidence="18" id="KW-1015">Disulfide bond</keyword>
<evidence type="ECO:0000256" key="15">
    <source>
        <dbReference type="ARBA" id="ARBA00034104"/>
    </source>
</evidence>
<comment type="function">
    <text evidence="19">Receptor for glutamate that functions as a ligand-gated ion channel in the central nervous system and plays an important role in excitatory synaptic transmission. L-glutamate acts as an excitatory neurotransmitter at many synapses in the central nervous system.</text>
</comment>
<dbReference type="InterPro" id="IPR015683">
    <property type="entry name" value="Ionotropic_Glu_rcpt"/>
</dbReference>
<keyword evidence="9 19" id="KW-0472">Membrane</keyword>
<keyword evidence="14 19" id="KW-0407">Ion channel</keyword>
<keyword evidence="5 19" id="KW-0732">Signal</keyword>
<dbReference type="Gene3D" id="1.10.287.70">
    <property type="match status" value="1"/>
</dbReference>
<feature type="domain" description="Ionotropic glutamate receptor L-glutamate and glycine-binding" evidence="21">
    <location>
        <begin position="50"/>
        <end position="107"/>
    </location>
</feature>
<dbReference type="EMBL" id="WNYA01000006">
    <property type="protein sequence ID" value="KAG8569061.1"/>
    <property type="molecule type" value="Genomic_DNA"/>
</dbReference>
<evidence type="ECO:0000256" key="12">
    <source>
        <dbReference type="ARBA" id="ARBA00023257"/>
    </source>
</evidence>
<evidence type="ECO:0000256" key="4">
    <source>
        <dbReference type="ARBA" id="ARBA00022692"/>
    </source>
</evidence>
<feature type="binding site" evidence="16">
    <location>
        <position position="116"/>
    </location>
    <ligand>
        <name>L-glutamate</name>
        <dbReference type="ChEBI" id="CHEBI:29985"/>
    </ligand>
</feature>
<evidence type="ECO:0000256" key="17">
    <source>
        <dbReference type="PIRSR" id="PIRSR601508-2"/>
    </source>
</evidence>
<keyword evidence="10 19" id="KW-0675">Receptor</keyword>
<evidence type="ECO:0000256" key="18">
    <source>
        <dbReference type="PIRSR" id="PIRSR601508-3"/>
    </source>
</evidence>
<keyword evidence="2 19" id="KW-0813">Transport</keyword>
<comment type="caution">
    <text evidence="22">The sequence shown here is derived from an EMBL/GenBank/DDBJ whole genome shotgun (WGS) entry which is preliminary data.</text>
</comment>
<proteinExistence type="inferred from homology"/>
<dbReference type="InterPro" id="IPR001508">
    <property type="entry name" value="Iono_Glu_rcpt_met"/>
</dbReference>
<organism evidence="22 23">
    <name type="scientific">Engystomops pustulosus</name>
    <name type="common">Tungara frog</name>
    <name type="synonym">Physalaemus pustulosus</name>
    <dbReference type="NCBI Taxonomy" id="76066"/>
    <lineage>
        <taxon>Eukaryota</taxon>
        <taxon>Metazoa</taxon>
        <taxon>Chordata</taxon>
        <taxon>Craniata</taxon>
        <taxon>Vertebrata</taxon>
        <taxon>Euteleostomi</taxon>
        <taxon>Amphibia</taxon>
        <taxon>Batrachia</taxon>
        <taxon>Anura</taxon>
        <taxon>Neobatrachia</taxon>
        <taxon>Hyloidea</taxon>
        <taxon>Leptodactylidae</taxon>
        <taxon>Leiuperinae</taxon>
        <taxon>Engystomops</taxon>
    </lineage>
</organism>
<dbReference type="AlphaFoldDB" id="A0AAV7B907"/>
<evidence type="ECO:0000259" key="21">
    <source>
        <dbReference type="SMART" id="SM00918"/>
    </source>
</evidence>
<feature type="binding site" evidence="16">
    <location>
        <position position="333"/>
    </location>
    <ligand>
        <name>L-glutamate</name>
        <dbReference type="ChEBI" id="CHEBI:29985"/>
    </ligand>
</feature>
<keyword evidence="8 19" id="KW-0406">Ion transport</keyword>
<evidence type="ECO:0000256" key="11">
    <source>
        <dbReference type="ARBA" id="ARBA00023180"/>
    </source>
</evidence>
<sequence length="478" mass="53239">MKKSLVLVFALVILWMEDTGAEESDGFHLKGRTKRQIPKSLTVTTILEQPFAMTTDSGELEGYCVDLLSELAQALEFNYTIHVVKDGHYGSKDQNGVWNGMVGEIIRKEADLAVAPLTITTVRENAISFTKPFMQTGIGILLKKESSSGGSYLFGFLNPFSKELWIGIIISYVITSLCLFLVARLSPCEWAEPSNEQNQYTLLNSLWFGIGALTLQGVEPQPKSVSARIIAVIWWLFSITLLAAYVASFASYVNSTKDLTPNIETFADLLKQDKIEFGTLANSSTFNFFKYSKNPTFRMIYEYMDKRKDRVLVKSFSEGVQRVRDSNYAFLGESISQDFVAAKHCDLVRVPEIIGGRGYGIAASLDSPLIRPLTIAILEQFETGNLEYLHQKWWENTCTSAQTQAGWVPVQPHTLGGIFLILGIGLALGLIVSFIELVCKSKSKAVQQQKSCCSAFSEEIGQRFGKTENQESLEKVQP</sequence>
<evidence type="ECO:0000313" key="23">
    <source>
        <dbReference type="Proteomes" id="UP000824782"/>
    </source>
</evidence>
<keyword evidence="13 19" id="KW-1071">Ligand-gated ion channel</keyword>
<evidence type="ECO:0000256" key="1">
    <source>
        <dbReference type="ARBA" id="ARBA00008685"/>
    </source>
</evidence>
<dbReference type="Pfam" id="PF00060">
    <property type="entry name" value="Lig_chan"/>
    <property type="match status" value="1"/>
</dbReference>
<reference evidence="22" key="1">
    <citation type="thesis" date="2020" institute="ProQuest LLC" country="789 East Eisenhower Parkway, Ann Arbor, MI, USA">
        <title>Comparative Genomics and Chromosome Evolution.</title>
        <authorList>
            <person name="Mudd A.B."/>
        </authorList>
    </citation>
    <scope>NUCLEOTIDE SEQUENCE</scope>
    <source>
        <strain evidence="22">237g6f4</strain>
        <tissue evidence="22">Blood</tissue>
    </source>
</reference>
<dbReference type="GO" id="GO:0015276">
    <property type="term" value="F:ligand-gated monoatomic ion channel activity"/>
    <property type="evidence" value="ECO:0007669"/>
    <property type="project" value="InterPro"/>
</dbReference>
<gene>
    <name evidence="22" type="ORF">GDO81_014249</name>
</gene>
<dbReference type="Pfam" id="PF10613">
    <property type="entry name" value="Lig_chan-Glu_bd"/>
    <property type="match status" value="1"/>
</dbReference>
<feature type="binding site" evidence="16">
    <location>
        <position position="123"/>
    </location>
    <ligand>
        <name>L-glutamate</name>
        <dbReference type="ChEBI" id="CHEBI:29985"/>
    </ligand>
</feature>
<dbReference type="PANTHER" id="PTHR18966">
    <property type="entry name" value="IONOTROPIC GLUTAMATE RECEPTOR"/>
    <property type="match status" value="1"/>
</dbReference>
<evidence type="ECO:0000256" key="10">
    <source>
        <dbReference type="ARBA" id="ARBA00023170"/>
    </source>
</evidence>
<feature type="disulfide bond" evidence="18">
    <location>
        <begin position="345"/>
        <end position="398"/>
    </location>
</feature>
<dbReference type="GO" id="GO:0038023">
    <property type="term" value="F:signaling receptor activity"/>
    <property type="evidence" value="ECO:0007669"/>
    <property type="project" value="InterPro"/>
</dbReference>
<dbReference type="PRINTS" id="PR00177">
    <property type="entry name" value="NMDARECEPTOR"/>
</dbReference>
<feature type="transmembrane region" description="Helical" evidence="19">
    <location>
        <begin position="164"/>
        <end position="183"/>
    </location>
</feature>
<evidence type="ECO:0000256" key="6">
    <source>
        <dbReference type="ARBA" id="ARBA00022989"/>
    </source>
</evidence>
<dbReference type="SUPFAM" id="SSF81324">
    <property type="entry name" value="Voltage-gated potassium channels"/>
    <property type="match status" value="1"/>
</dbReference>
<dbReference type="SMART" id="SM00079">
    <property type="entry name" value="PBPe"/>
    <property type="match status" value="1"/>
</dbReference>
<dbReference type="Gene3D" id="3.40.190.10">
    <property type="entry name" value="Periplasmic binding protein-like II"/>
    <property type="match status" value="1"/>
</dbReference>
<evidence type="ECO:0000256" key="7">
    <source>
        <dbReference type="ARBA" id="ARBA00023018"/>
    </source>
</evidence>
<keyword evidence="3 19" id="KW-1003">Cell membrane</keyword>
<comment type="similarity">
    <text evidence="1 19">Belongs to the glutamate-gated ion channel (TC 1.A.10.1) family.</text>
</comment>
<dbReference type="Proteomes" id="UP000824782">
    <property type="component" value="Unassembled WGS sequence"/>
</dbReference>
<evidence type="ECO:0000256" key="14">
    <source>
        <dbReference type="ARBA" id="ARBA00023303"/>
    </source>
</evidence>
<evidence type="ECO:0000313" key="22">
    <source>
        <dbReference type="EMBL" id="KAG8569060.1"/>
    </source>
</evidence>
<dbReference type="EMBL" id="WNYA01000006">
    <property type="protein sequence ID" value="KAG8569060.1"/>
    <property type="molecule type" value="Genomic_DNA"/>
</dbReference>
<evidence type="ECO:0000256" key="19">
    <source>
        <dbReference type="RuleBase" id="RU367118"/>
    </source>
</evidence>
<evidence type="ECO:0000256" key="5">
    <source>
        <dbReference type="ARBA" id="ARBA00022729"/>
    </source>
</evidence>
<keyword evidence="23" id="KW-1185">Reference proteome</keyword>
<accession>A0AAV7B907</accession>
<evidence type="ECO:0000259" key="20">
    <source>
        <dbReference type="SMART" id="SM00079"/>
    </source>
</evidence>
<feature type="binding site" evidence="16">
    <location>
        <position position="118"/>
    </location>
    <ligand>
        <name>L-glutamate</name>
        <dbReference type="ChEBI" id="CHEBI:29985"/>
    </ligand>
</feature>
<dbReference type="GO" id="GO:0045211">
    <property type="term" value="C:postsynaptic membrane"/>
    <property type="evidence" value="ECO:0007669"/>
    <property type="project" value="UniProtKB-SubCell"/>
</dbReference>
<evidence type="ECO:0000256" key="8">
    <source>
        <dbReference type="ARBA" id="ARBA00023065"/>
    </source>
</evidence>
<keyword evidence="6 19" id="KW-1133">Transmembrane helix</keyword>
<keyword evidence="7 19" id="KW-0770">Synapse</keyword>
<evidence type="ECO:0000256" key="3">
    <source>
        <dbReference type="ARBA" id="ARBA00022475"/>
    </source>
</evidence>